<name>A0A557REI4_9RHOO</name>
<organism evidence="1 2">
    <name type="scientific">Denitromonas halophila</name>
    <dbReference type="NCBI Taxonomy" id="1629404"/>
    <lineage>
        <taxon>Bacteria</taxon>
        <taxon>Pseudomonadati</taxon>
        <taxon>Pseudomonadota</taxon>
        <taxon>Betaproteobacteria</taxon>
        <taxon>Rhodocyclales</taxon>
        <taxon>Zoogloeaceae</taxon>
        <taxon>Denitromonas</taxon>
    </lineage>
</organism>
<dbReference type="Proteomes" id="UP000318349">
    <property type="component" value="Unassembled WGS sequence"/>
</dbReference>
<reference evidence="1 2" key="1">
    <citation type="submission" date="2019-07" db="EMBL/GenBank/DDBJ databases">
        <title>The pathways for chlorine oxyanion respiration interact through the shared metabolite chlorate.</title>
        <authorList>
            <person name="Barnum T.P."/>
            <person name="Cheng Y."/>
            <person name="Hill K.A."/>
            <person name="Lucas L.N."/>
            <person name="Carlson H.K."/>
            <person name="Coates J.D."/>
        </authorList>
    </citation>
    <scope>NUCLEOTIDE SEQUENCE [LARGE SCALE GENOMIC DNA]</scope>
    <source>
        <strain evidence="1 2">SFB-1</strain>
    </source>
</reference>
<dbReference type="InterPro" id="IPR020945">
    <property type="entry name" value="DMSO/NO3_reduct_chaperone"/>
</dbReference>
<evidence type="ECO:0008006" key="3">
    <source>
        <dbReference type="Google" id="ProtNLM"/>
    </source>
</evidence>
<protein>
    <recommendedName>
        <fullName evidence="3">Molecular chaperone TorD family protein</fullName>
    </recommendedName>
</protein>
<dbReference type="Gene3D" id="1.10.3480.10">
    <property type="entry name" value="TorD-like"/>
    <property type="match status" value="1"/>
</dbReference>
<dbReference type="AlphaFoldDB" id="A0A557REI4"/>
<comment type="caution">
    <text evidence="1">The sequence shown here is derived from an EMBL/GenBank/DDBJ whole genome shotgun (WGS) entry which is preliminary data.</text>
</comment>
<proteinExistence type="predicted"/>
<accession>A0A557REI4</accession>
<sequence length="176" mass="19517">MNARDDFADLPQDAAGRCGFYAALANAFTYEGAIDGPLKINGYAFNEAFDPSVNERACSLREGTYSGGDQSALFEELMRFYGFFGLGRKEQGEMPDHISIELEFMHFLNYQESLSGDDPAALASLALAQRDFIDRHLLRLVRGIQKGLHSDNPACTDLVSMTERFVSTELARLQAD</sequence>
<evidence type="ECO:0000313" key="1">
    <source>
        <dbReference type="EMBL" id="TVO75425.1"/>
    </source>
</evidence>
<dbReference type="SUPFAM" id="SSF89155">
    <property type="entry name" value="TorD-like"/>
    <property type="match status" value="1"/>
</dbReference>
<dbReference type="EMBL" id="VMNI01000013">
    <property type="protein sequence ID" value="TVO75425.1"/>
    <property type="molecule type" value="Genomic_DNA"/>
</dbReference>
<dbReference type="InterPro" id="IPR036411">
    <property type="entry name" value="TorD-like_sf"/>
</dbReference>
<gene>
    <name evidence="1" type="ORF">FHP89_13830</name>
</gene>
<evidence type="ECO:0000313" key="2">
    <source>
        <dbReference type="Proteomes" id="UP000318349"/>
    </source>
</evidence>
<dbReference type="Pfam" id="PF02613">
    <property type="entry name" value="Nitrate_red_del"/>
    <property type="match status" value="1"/>
</dbReference>